<feature type="transmembrane region" description="Helical" evidence="1">
    <location>
        <begin position="82"/>
        <end position="101"/>
    </location>
</feature>
<comment type="caution">
    <text evidence="4">The sequence shown here is derived from an EMBL/GenBank/DDBJ whole genome shotgun (WGS) entry which is preliminary data.</text>
</comment>
<feature type="domain" description="SGNH" evidence="3">
    <location>
        <begin position="438"/>
        <end position="664"/>
    </location>
</feature>
<organism evidence="4 5">
    <name type="scientific">Undibacterium luofuense</name>
    <dbReference type="NCBI Taxonomy" id="2828733"/>
    <lineage>
        <taxon>Bacteria</taxon>
        <taxon>Pseudomonadati</taxon>
        <taxon>Pseudomonadota</taxon>
        <taxon>Betaproteobacteria</taxon>
        <taxon>Burkholderiales</taxon>
        <taxon>Oxalobacteraceae</taxon>
        <taxon>Undibacterium</taxon>
    </lineage>
</organism>
<evidence type="ECO:0000259" key="3">
    <source>
        <dbReference type="Pfam" id="PF19040"/>
    </source>
</evidence>
<dbReference type="InterPro" id="IPR002656">
    <property type="entry name" value="Acyl_transf_3_dom"/>
</dbReference>
<keyword evidence="1" id="KW-1133">Transmembrane helix</keyword>
<evidence type="ECO:0000313" key="5">
    <source>
        <dbReference type="Proteomes" id="UP000680067"/>
    </source>
</evidence>
<dbReference type="InterPro" id="IPR050879">
    <property type="entry name" value="Acyltransferase_3"/>
</dbReference>
<dbReference type="InterPro" id="IPR043968">
    <property type="entry name" value="SGNH"/>
</dbReference>
<evidence type="ECO:0000256" key="1">
    <source>
        <dbReference type="SAM" id="Phobius"/>
    </source>
</evidence>
<feature type="transmembrane region" description="Helical" evidence="1">
    <location>
        <begin position="20"/>
        <end position="37"/>
    </location>
</feature>
<keyword evidence="1" id="KW-0812">Transmembrane</keyword>
<keyword evidence="4" id="KW-0012">Acyltransferase</keyword>
<feature type="transmembrane region" description="Helical" evidence="1">
    <location>
        <begin position="344"/>
        <end position="363"/>
    </location>
</feature>
<keyword evidence="1" id="KW-0472">Membrane</keyword>
<feature type="transmembrane region" description="Helical" evidence="1">
    <location>
        <begin position="375"/>
        <end position="395"/>
    </location>
</feature>
<feature type="transmembrane region" description="Helical" evidence="1">
    <location>
        <begin position="281"/>
        <end position="301"/>
    </location>
</feature>
<dbReference type="PANTHER" id="PTHR23028">
    <property type="entry name" value="ACETYLTRANSFERASE"/>
    <property type="match status" value="1"/>
</dbReference>
<dbReference type="AlphaFoldDB" id="A0A941DQM0"/>
<gene>
    <name evidence="4" type="ORF">KDM89_19010</name>
</gene>
<dbReference type="PANTHER" id="PTHR23028:SF53">
    <property type="entry name" value="ACYL_TRANSF_3 DOMAIN-CONTAINING PROTEIN"/>
    <property type="match status" value="1"/>
</dbReference>
<dbReference type="GO" id="GO:0016747">
    <property type="term" value="F:acyltransferase activity, transferring groups other than amino-acyl groups"/>
    <property type="evidence" value="ECO:0007669"/>
    <property type="project" value="InterPro"/>
</dbReference>
<dbReference type="EMBL" id="JAGSPN010000025">
    <property type="protein sequence ID" value="MBR7784230.1"/>
    <property type="molecule type" value="Genomic_DNA"/>
</dbReference>
<feature type="domain" description="Acyltransferase 3" evidence="2">
    <location>
        <begin position="16"/>
        <end position="360"/>
    </location>
</feature>
<evidence type="ECO:0000313" key="4">
    <source>
        <dbReference type="EMBL" id="MBR7784230.1"/>
    </source>
</evidence>
<dbReference type="Pfam" id="PF19040">
    <property type="entry name" value="SGNH"/>
    <property type="match status" value="1"/>
</dbReference>
<feature type="transmembrane region" description="Helical" evidence="1">
    <location>
        <begin position="171"/>
        <end position="187"/>
    </location>
</feature>
<dbReference type="Pfam" id="PF01757">
    <property type="entry name" value="Acyl_transf_3"/>
    <property type="match status" value="1"/>
</dbReference>
<feature type="transmembrane region" description="Helical" evidence="1">
    <location>
        <begin position="310"/>
        <end position="332"/>
    </location>
</feature>
<keyword evidence="4" id="KW-0808">Transferase</keyword>
<feature type="transmembrane region" description="Helical" evidence="1">
    <location>
        <begin position="43"/>
        <end position="61"/>
    </location>
</feature>
<reference evidence="4" key="1">
    <citation type="submission" date="2021-04" db="EMBL/GenBank/DDBJ databases">
        <title>novel species isolated from subtropical streams in China.</title>
        <authorList>
            <person name="Lu H."/>
        </authorList>
    </citation>
    <scope>NUCLEOTIDE SEQUENCE</scope>
    <source>
        <strain evidence="4">LFS511W</strain>
    </source>
</reference>
<evidence type="ECO:0000259" key="2">
    <source>
        <dbReference type="Pfam" id="PF01757"/>
    </source>
</evidence>
<sequence length="675" mass="76264">MTPQTPHLSHPKYRPDIDGLRAIAVLSVVAFHAFPAWMKGGFIGVDVFFVISGFLISIIIYENLDKGTFSFAEFYARRIRRIFPALLLVLLASFTFGWFSLLADEYKQLGKHIAAGAGFVSNFVFWSEVGYFDNSVETKPLLHLWSLGIEEQFYIAWPFFLWLAWRPKFNLFALTVLVALVSFYLNLKGIKKDAVATFYSPQTRFWELLAGSILAWFALYKKDAFANYKLKIDGWPAKLIYREVVDIDRKILSNVASFVGCLLLAYGFWQITKDVSFPGKWAAIPVLGAMLIILAGPKAWINRKILSTKIAVWFGLISFPLYLWHWPILFFARIIVSEVPSRNIRMAAVVLSIVLAWLTYKFVERPVRLGKGGKAKVSIFFVLMALLGVLGYHTYIKDGYDTRNSIKGFVNNKNELLRTPASDEACLSYVDLKTPLFSYCRFTNVNSDETIAVIGDSHAHVAYPGISEFLASRGKNTVLLANSGCPPFLESPTGNNQNELDACANQVEQLLKVVESKKDIKKIFVFTRGPIYLTGTEPLSGDKKLGVSSFSLMQFVNSAQRSIDRLKSKDKTIFYVSENPELNFLPDSCLTRPFKVLAKSCAVSKESVYARQEEYRKSFSNLKNVTYIDSLPVFCPSDKCLIFDEKGSLLYADDDHLSVAGSRFQVNNLLKPYFD</sequence>
<dbReference type="GO" id="GO:0009103">
    <property type="term" value="P:lipopolysaccharide biosynthetic process"/>
    <property type="evidence" value="ECO:0007669"/>
    <property type="project" value="TreeGrafter"/>
</dbReference>
<dbReference type="Proteomes" id="UP000680067">
    <property type="component" value="Unassembled WGS sequence"/>
</dbReference>
<feature type="transmembrane region" description="Helical" evidence="1">
    <location>
        <begin position="251"/>
        <end position="269"/>
    </location>
</feature>
<keyword evidence="5" id="KW-1185">Reference proteome</keyword>
<dbReference type="GO" id="GO:0016020">
    <property type="term" value="C:membrane"/>
    <property type="evidence" value="ECO:0007669"/>
    <property type="project" value="TreeGrafter"/>
</dbReference>
<proteinExistence type="predicted"/>
<name>A0A941DQM0_9BURK</name>
<feature type="transmembrane region" description="Helical" evidence="1">
    <location>
        <begin position="144"/>
        <end position="165"/>
    </location>
</feature>
<protein>
    <submittedName>
        <fullName evidence="4">Acyltransferase</fullName>
    </submittedName>
</protein>
<accession>A0A941DQM0</accession>